<protein>
    <recommendedName>
        <fullName evidence="8">Protein transport protein SFT2</fullName>
    </recommendedName>
</protein>
<dbReference type="Pfam" id="PF04178">
    <property type="entry name" value="Got1"/>
    <property type="match status" value="1"/>
</dbReference>
<reference evidence="10" key="1">
    <citation type="submission" date="2023-03" db="EMBL/GenBank/DDBJ databases">
        <title>Near-Complete genome sequence of Lipomyces tetrasporous NRRL Y-64009, an oleaginous yeast capable of growing on lignocellulosic hydrolysates.</title>
        <authorList>
            <consortium name="Lawrence Berkeley National Laboratory"/>
            <person name="Jagtap S.S."/>
            <person name="Liu J.-J."/>
            <person name="Walukiewicz H.E."/>
            <person name="Pangilinan J."/>
            <person name="Lipzen A."/>
            <person name="Ahrendt S."/>
            <person name="Koriabine M."/>
            <person name="Cobaugh K."/>
            <person name="Salamov A."/>
            <person name="Yoshinaga Y."/>
            <person name="Ng V."/>
            <person name="Daum C."/>
            <person name="Grigoriev I.V."/>
            <person name="Slininger P.J."/>
            <person name="Dien B.S."/>
            <person name="Jin Y.-S."/>
            <person name="Rao C.V."/>
        </authorList>
    </citation>
    <scope>NUCLEOTIDE SEQUENCE</scope>
    <source>
        <strain evidence="10">NRRL Y-64009</strain>
    </source>
</reference>
<evidence type="ECO:0000256" key="4">
    <source>
        <dbReference type="ARBA" id="ARBA00022927"/>
    </source>
</evidence>
<evidence type="ECO:0000256" key="9">
    <source>
        <dbReference type="SAM" id="MobiDB-lite"/>
    </source>
</evidence>
<dbReference type="InterPro" id="IPR007305">
    <property type="entry name" value="Vesicle_transpt_Got1/SFT2"/>
</dbReference>
<dbReference type="PANTHER" id="PTHR23137:SF36">
    <property type="entry name" value="VESICLE TRANSPORT PROTEIN SFT2C"/>
    <property type="match status" value="1"/>
</dbReference>
<evidence type="ECO:0000313" key="10">
    <source>
        <dbReference type="EMBL" id="KAJ8100611.1"/>
    </source>
</evidence>
<evidence type="ECO:0000256" key="6">
    <source>
        <dbReference type="ARBA" id="ARBA00023136"/>
    </source>
</evidence>
<name>A0AAD7QTB7_9ASCO</name>
<sequence length="224" mass="24794">MAGSTPESSFRQQLNSWTSRPAFSSSPAPRQSVQLSDFSLSSISNTISSINPFKSGNGGGYMQLPISENDTSTNHIQEPSWFNMSRWDRIVCFGVCLVASIIFFVICFALFPVLALRPQKFAILWSLGSLLFVLSFGCLQGPMNYAMHLISLNRLPFTLAYFGSIVLTLFFSLGLRNALLTILACLVQIVAAIWYTVSYFPMGTQGMRVAGRFGARRVNAWLDS</sequence>
<gene>
    <name evidence="10" type="ORF">POJ06DRAFT_108488</name>
</gene>
<organism evidence="10 11">
    <name type="scientific">Lipomyces tetrasporus</name>
    <dbReference type="NCBI Taxonomy" id="54092"/>
    <lineage>
        <taxon>Eukaryota</taxon>
        <taxon>Fungi</taxon>
        <taxon>Dikarya</taxon>
        <taxon>Ascomycota</taxon>
        <taxon>Saccharomycotina</taxon>
        <taxon>Lipomycetes</taxon>
        <taxon>Lipomycetales</taxon>
        <taxon>Lipomycetaceae</taxon>
        <taxon>Lipomyces</taxon>
    </lineage>
</organism>
<feature type="transmembrane region" description="Helical" evidence="8">
    <location>
        <begin position="122"/>
        <end position="143"/>
    </location>
</feature>
<evidence type="ECO:0000256" key="7">
    <source>
        <dbReference type="ARBA" id="ARBA00025800"/>
    </source>
</evidence>
<comment type="function">
    <text evidence="8">Nonessential protein required for the fusion of transport vesicles derived from the endocytic pathway with the Golgi complex.</text>
</comment>
<keyword evidence="11" id="KW-1185">Reference proteome</keyword>
<dbReference type="GO" id="GO:0016192">
    <property type="term" value="P:vesicle-mediated transport"/>
    <property type="evidence" value="ECO:0007669"/>
    <property type="project" value="InterPro"/>
</dbReference>
<keyword evidence="4 8" id="KW-0653">Protein transport</keyword>
<dbReference type="Proteomes" id="UP001217417">
    <property type="component" value="Unassembled WGS sequence"/>
</dbReference>
<keyword evidence="5 8" id="KW-1133">Transmembrane helix</keyword>
<evidence type="ECO:0000256" key="2">
    <source>
        <dbReference type="ARBA" id="ARBA00022448"/>
    </source>
</evidence>
<comment type="similarity">
    <text evidence="7 8">Belongs to the SFT2 family.</text>
</comment>
<dbReference type="GO" id="GO:0015031">
    <property type="term" value="P:protein transport"/>
    <property type="evidence" value="ECO:0007669"/>
    <property type="project" value="UniProtKB-KW"/>
</dbReference>
<feature type="compositionally biased region" description="Polar residues" evidence="9">
    <location>
        <begin position="1"/>
        <end position="18"/>
    </location>
</feature>
<feature type="transmembrane region" description="Helical" evidence="8">
    <location>
        <begin position="179"/>
        <end position="200"/>
    </location>
</feature>
<dbReference type="GO" id="GO:0000139">
    <property type="term" value="C:Golgi membrane"/>
    <property type="evidence" value="ECO:0007669"/>
    <property type="project" value="UniProtKB-SubCell"/>
</dbReference>
<evidence type="ECO:0000313" key="11">
    <source>
        <dbReference type="Proteomes" id="UP001217417"/>
    </source>
</evidence>
<evidence type="ECO:0000256" key="3">
    <source>
        <dbReference type="ARBA" id="ARBA00022692"/>
    </source>
</evidence>
<dbReference type="RefSeq" id="XP_056044061.1">
    <property type="nucleotide sequence ID" value="XM_056184019.1"/>
</dbReference>
<keyword evidence="3 8" id="KW-0812">Transmembrane</keyword>
<comment type="caution">
    <text evidence="10">The sequence shown here is derived from an EMBL/GenBank/DDBJ whole genome shotgun (WGS) entry which is preliminary data.</text>
</comment>
<dbReference type="EMBL" id="JARPMG010000005">
    <property type="protein sequence ID" value="KAJ8100611.1"/>
    <property type="molecule type" value="Genomic_DNA"/>
</dbReference>
<keyword evidence="2 8" id="KW-0813">Transport</keyword>
<accession>A0AAD7QTB7</accession>
<feature type="transmembrane region" description="Helical" evidence="8">
    <location>
        <begin position="155"/>
        <end position="173"/>
    </location>
</feature>
<feature type="region of interest" description="Disordered" evidence="9">
    <location>
        <begin position="1"/>
        <end position="30"/>
    </location>
</feature>
<evidence type="ECO:0000256" key="8">
    <source>
        <dbReference type="RuleBase" id="RU363111"/>
    </source>
</evidence>
<feature type="transmembrane region" description="Helical" evidence="8">
    <location>
        <begin position="90"/>
        <end position="116"/>
    </location>
</feature>
<proteinExistence type="inferred from homology"/>
<keyword evidence="8" id="KW-0333">Golgi apparatus</keyword>
<keyword evidence="6 8" id="KW-0472">Membrane</keyword>
<evidence type="ECO:0000256" key="5">
    <source>
        <dbReference type="ARBA" id="ARBA00022989"/>
    </source>
</evidence>
<dbReference type="InterPro" id="IPR011691">
    <property type="entry name" value="Vesicle_transpt_SFT2"/>
</dbReference>
<dbReference type="GeneID" id="80879185"/>
<dbReference type="PANTHER" id="PTHR23137">
    <property type="entry name" value="VESICLE TRANSPORT PROTEIN-RELATED"/>
    <property type="match status" value="1"/>
</dbReference>
<feature type="compositionally biased region" description="Low complexity" evidence="9">
    <location>
        <begin position="19"/>
        <end position="30"/>
    </location>
</feature>
<comment type="subcellular location">
    <subcellularLocation>
        <location evidence="8">Golgi apparatus membrane</location>
        <topology evidence="8">Multi-pass membrane protein</topology>
    </subcellularLocation>
    <subcellularLocation>
        <location evidence="1">Membrane</location>
        <topology evidence="1">Multi-pass membrane protein</topology>
    </subcellularLocation>
</comment>
<dbReference type="AlphaFoldDB" id="A0AAD7QTB7"/>
<evidence type="ECO:0000256" key="1">
    <source>
        <dbReference type="ARBA" id="ARBA00004141"/>
    </source>
</evidence>